<dbReference type="SMART" id="SM00382">
    <property type="entry name" value="AAA"/>
    <property type="match status" value="1"/>
</dbReference>
<geneLocation type="chloroplast" evidence="4"/>
<dbReference type="InterPro" id="IPR045735">
    <property type="entry name" value="Spore_III_AA_AAA+_ATPase"/>
</dbReference>
<dbReference type="RefSeq" id="YP_009394158.1">
    <property type="nucleotide sequence ID" value="NC_035271.1"/>
</dbReference>
<evidence type="ECO:0000313" key="4">
    <source>
        <dbReference type="EMBL" id="ARW62720.1"/>
    </source>
</evidence>
<dbReference type="CDD" id="cd00009">
    <property type="entry name" value="AAA"/>
    <property type="match status" value="1"/>
</dbReference>
<feature type="domain" description="AAA+ ATPase" evidence="3">
    <location>
        <begin position="122"/>
        <end position="261"/>
    </location>
</feature>
<evidence type="ECO:0000256" key="2">
    <source>
        <dbReference type="ARBA" id="ARBA00022840"/>
    </source>
</evidence>
<dbReference type="GO" id="GO:0005524">
    <property type="term" value="F:ATP binding"/>
    <property type="evidence" value="ECO:0007669"/>
    <property type="project" value="UniProtKB-KW"/>
</dbReference>
<dbReference type="InterPro" id="IPR027417">
    <property type="entry name" value="P-loop_NTPase"/>
</dbReference>
<dbReference type="InterPro" id="IPR058670">
    <property type="entry name" value="PTPase_dom"/>
</dbReference>
<evidence type="ECO:0000256" key="1">
    <source>
        <dbReference type="ARBA" id="ARBA00022741"/>
    </source>
</evidence>
<dbReference type="InterPro" id="IPR003593">
    <property type="entry name" value="AAA+_ATPase"/>
</dbReference>
<name>A0A1Z1M9S4_RHOCN</name>
<keyword evidence="2" id="KW-0067">ATP-binding</keyword>
<gene>
    <name evidence="4" type="primary">ycf45</name>
</gene>
<dbReference type="Gene3D" id="3.40.50.300">
    <property type="entry name" value="P-loop containing nucleotide triphosphate hydrolases"/>
    <property type="match status" value="1"/>
</dbReference>
<dbReference type="Pfam" id="PF19568">
    <property type="entry name" value="Spore_III_AA"/>
    <property type="match status" value="1"/>
</dbReference>
<keyword evidence="4" id="KW-0150">Chloroplast</keyword>
<evidence type="ECO:0000259" key="3">
    <source>
        <dbReference type="SMART" id="SM00382"/>
    </source>
</evidence>
<protein>
    <recommendedName>
        <fullName evidence="3">AAA+ ATPase domain-containing protein</fullName>
    </recommendedName>
</protein>
<accession>A0A1Z1M9S4</accession>
<keyword evidence="1" id="KW-0547">Nucleotide-binding</keyword>
<keyword evidence="4" id="KW-0934">Plastid</keyword>
<proteinExistence type="predicted"/>
<dbReference type="EMBL" id="MF101424">
    <property type="protein sequence ID" value="ARW62720.1"/>
    <property type="molecule type" value="Genomic_DNA"/>
</dbReference>
<dbReference type="GeneID" id="33355971"/>
<dbReference type="SUPFAM" id="SSF52540">
    <property type="entry name" value="P-loop containing nucleoside triphosphate hydrolases"/>
    <property type="match status" value="1"/>
</dbReference>
<dbReference type="Pfam" id="PF25516">
    <property type="entry name" value="PTPase"/>
    <property type="match status" value="1"/>
</dbReference>
<dbReference type="PANTHER" id="PTHR20953:SF3">
    <property type="entry name" value="P-LOOP CONTAINING NUCLEOSIDE TRIPHOSPHATE HYDROLASES SUPERFAMILY PROTEIN"/>
    <property type="match status" value="1"/>
</dbReference>
<dbReference type="PANTHER" id="PTHR20953">
    <property type="entry name" value="KINASE-RELATED"/>
    <property type="match status" value="1"/>
</dbReference>
<reference evidence="4" key="1">
    <citation type="journal article" date="2017" name="J. Phycol.">
        <title>Analysis of chloroplast genomes and a supermatrix inform reclassification of the Rhodomelaceae (Rhodophyta).</title>
        <authorList>
            <person name="Diaz-Tapia P."/>
            <person name="Maggs C.A."/>
            <person name="West J.A."/>
            <person name="Verbruggen H."/>
        </authorList>
    </citation>
    <scope>NUCLEOTIDE SEQUENCE</scope>
    <source>
        <strain evidence="4">PD508</strain>
    </source>
</reference>
<organism evidence="4">
    <name type="scientific">Rhodomela confervoides</name>
    <name type="common">Red alga</name>
    <dbReference type="NCBI Taxonomy" id="35163"/>
    <lineage>
        <taxon>Eukaryota</taxon>
        <taxon>Rhodophyta</taxon>
        <taxon>Florideophyceae</taxon>
        <taxon>Rhodymeniophycidae</taxon>
        <taxon>Ceramiales</taxon>
        <taxon>Rhodomelaceae</taxon>
        <taxon>Rhodomela</taxon>
    </lineage>
</organism>
<sequence length="565" mass="63844">MLIADDLDKLLDILPDFVKSPLKKHSRKKFLIEVVMDLGRRPEARFPDGPEYLSTINISWYDLDSCIKKIPHFSGDNRSGIECTLHRISSIKNRKGTIIGLTCRVGRAIFGTVSIIRDLLYNGNSILLLGKPGVGKTTAIREITRVLADEMQKRVVIIDTSNEIAGDGDIPHPAIGRARRMQVTRPELQHQVMIEAVENHMPEVIIIDEIGTELEALAARTIAERGVQLVGTAHGNYLESVINNPILSDLIGGIQYVTLGDDEAKRRGSQKSILERKAVPAFQVAIEIHDRNSWIIHEKVDEIVDKILQGSLLSLQRRKFDYYGSILIQCENSNSTAFITYGNNNYSSHKPSNTNISTGLNLPNDENICSDNVYNINNVGTDCIPNIILNNHSQVNQNLNSNLINLYVYGINLLLIESTINSLNLSIVLTRDISRANYVLAPRSYVKNNSKIRQVAKFKQIVIYTVHNNNVNNIIRALKQMINLHQVSYLSWQKLCRCKENVELDALIEARYAIEKVVFVKKESVELLSQNYNLRKLQCKLIKIYNLKYSDFGDDGCQRLIIYPI</sequence>
<dbReference type="AlphaFoldDB" id="A0A1Z1M9S4"/>